<proteinExistence type="predicted"/>
<accession>A0A7M5WX83</accession>
<dbReference type="GO" id="GO:0006047">
    <property type="term" value="P:UDP-N-acetylglucosamine metabolic process"/>
    <property type="evidence" value="ECO:0007669"/>
    <property type="project" value="TreeGrafter"/>
</dbReference>
<reference evidence="4" key="1">
    <citation type="submission" date="2021-01" db="UniProtKB">
        <authorList>
            <consortium name="EnsemblMetazoa"/>
        </authorList>
    </citation>
    <scope>IDENTIFICATION</scope>
</reference>
<evidence type="ECO:0000256" key="1">
    <source>
        <dbReference type="ARBA" id="ARBA00022737"/>
    </source>
</evidence>
<dbReference type="Gene3D" id="3.40.50.10490">
    <property type="entry name" value="Glucose-6-phosphate isomerase like protein, domain 1"/>
    <property type="match status" value="2"/>
</dbReference>
<dbReference type="GO" id="GO:0004360">
    <property type="term" value="F:glutamine-fructose-6-phosphate transaminase (isomerizing) activity"/>
    <property type="evidence" value="ECO:0007669"/>
    <property type="project" value="TreeGrafter"/>
</dbReference>
<evidence type="ECO:0000313" key="5">
    <source>
        <dbReference type="Proteomes" id="UP000594262"/>
    </source>
</evidence>
<dbReference type="InterPro" id="IPR001347">
    <property type="entry name" value="SIS_dom"/>
</dbReference>
<dbReference type="AlphaFoldDB" id="A0A7M5WX83"/>
<dbReference type="Pfam" id="PF01380">
    <property type="entry name" value="SIS"/>
    <property type="match status" value="2"/>
</dbReference>
<dbReference type="GeneID" id="136815499"/>
<dbReference type="GO" id="GO:0006002">
    <property type="term" value="P:fructose 6-phosphate metabolic process"/>
    <property type="evidence" value="ECO:0007669"/>
    <property type="project" value="TreeGrafter"/>
</dbReference>
<feature type="domain" description="SIS" evidence="3">
    <location>
        <begin position="104"/>
        <end position="244"/>
    </location>
</feature>
<dbReference type="InterPro" id="IPR035490">
    <property type="entry name" value="GlmS/FrlB_SIS"/>
</dbReference>
<dbReference type="Proteomes" id="UP000594262">
    <property type="component" value="Unplaced"/>
</dbReference>
<feature type="domain" description="SIS" evidence="3">
    <location>
        <begin position="275"/>
        <end position="416"/>
    </location>
</feature>
<dbReference type="InterPro" id="IPR035466">
    <property type="entry name" value="GlmS/AgaS_SIS"/>
</dbReference>
<keyword evidence="5" id="KW-1185">Reference proteome</keyword>
<evidence type="ECO:0000313" key="4">
    <source>
        <dbReference type="EnsemblMetazoa" id="CLYHEMP014526.1"/>
    </source>
</evidence>
<dbReference type="OrthoDB" id="6019635at2759"/>
<organism evidence="4 5">
    <name type="scientific">Clytia hemisphaerica</name>
    <dbReference type="NCBI Taxonomy" id="252671"/>
    <lineage>
        <taxon>Eukaryota</taxon>
        <taxon>Metazoa</taxon>
        <taxon>Cnidaria</taxon>
        <taxon>Hydrozoa</taxon>
        <taxon>Hydroidolina</taxon>
        <taxon>Leptothecata</taxon>
        <taxon>Obeliida</taxon>
        <taxon>Clytiidae</taxon>
        <taxon>Clytia</taxon>
    </lineage>
</organism>
<dbReference type="InterPro" id="IPR046348">
    <property type="entry name" value="SIS_dom_sf"/>
</dbReference>
<dbReference type="CDD" id="cd05009">
    <property type="entry name" value="SIS_GlmS_GlmD_2"/>
    <property type="match status" value="1"/>
</dbReference>
<dbReference type="PANTHER" id="PTHR10937:SF0">
    <property type="entry name" value="GLUTAMINE--FRUCTOSE-6-PHOSPHATE TRANSAMINASE (ISOMERIZING)"/>
    <property type="match status" value="1"/>
</dbReference>
<dbReference type="PANTHER" id="PTHR10937">
    <property type="entry name" value="GLUCOSAMINE--FRUCTOSE-6-PHOSPHATE AMINOTRANSFERASE, ISOMERIZING"/>
    <property type="match status" value="1"/>
</dbReference>
<dbReference type="SUPFAM" id="SSF53697">
    <property type="entry name" value="SIS domain"/>
    <property type="match status" value="1"/>
</dbReference>
<name>A0A7M5WX83_9CNID</name>
<dbReference type="FunFam" id="3.40.50.10490:FF:000001">
    <property type="entry name" value="Glutamine--fructose-6-phosphate aminotransferase [isomerizing]"/>
    <property type="match status" value="1"/>
</dbReference>
<evidence type="ECO:0000256" key="2">
    <source>
        <dbReference type="SAM" id="MobiDB-lite"/>
    </source>
</evidence>
<dbReference type="PROSITE" id="PS51464">
    <property type="entry name" value="SIS"/>
    <property type="match status" value="2"/>
</dbReference>
<keyword evidence="1" id="KW-0677">Repeat</keyword>
<dbReference type="EnsemblMetazoa" id="CLYHEMT014526.1">
    <property type="protein sequence ID" value="CLYHEMP014526.1"/>
    <property type="gene ID" value="CLYHEMG014526"/>
</dbReference>
<dbReference type="GO" id="GO:0006487">
    <property type="term" value="P:protein N-linked glycosylation"/>
    <property type="evidence" value="ECO:0007669"/>
    <property type="project" value="TreeGrafter"/>
</dbReference>
<dbReference type="RefSeq" id="XP_066928055.1">
    <property type="nucleotide sequence ID" value="XM_067071954.1"/>
</dbReference>
<sequence>MAEDGSESPKFRSVSHTWKDVTSPIYDGLEVIGTHSKSKSRLHDRTRNSLSTSSVDSTDGSGKGRYSTYMEKEIMDQPVAIKQAMSGRVDFKNHRVNLGGIERYRDEINRCRRIICVGAASSYHVAVGTRQTMEELLEIPVFVELASDFLDREVPVFRDDVCIFISQSGETSSVLSALMYCKQRDALVVGITNEENSRLSEETHCGININAGVEVGVTSTKTYTCQFISLVMFAIFMAGDKRSKHDRICSIIDEMQILPEKISKVLQLNDDIKKLAEDVTNKRSLILLGRGYHQATSFEGSLKLIEIANMHSEGIHSGELKHGPLALIDEEQPIIMIVMRDSIYDKCMNAVQQVRARGGKPLVICEEGDEDIKKFAGVTIAIPKTVDCLSGILAVIPLQLLSLHLALLHGKSVDSPGGIQKTVIEHNVYKNLTEA</sequence>
<dbReference type="CDD" id="cd05008">
    <property type="entry name" value="SIS_GlmS_GlmD_1"/>
    <property type="match status" value="1"/>
</dbReference>
<dbReference type="GO" id="GO:0097367">
    <property type="term" value="F:carbohydrate derivative binding"/>
    <property type="evidence" value="ECO:0007669"/>
    <property type="project" value="InterPro"/>
</dbReference>
<feature type="compositionally biased region" description="Low complexity" evidence="2">
    <location>
        <begin position="49"/>
        <end position="60"/>
    </location>
</feature>
<feature type="region of interest" description="Disordered" evidence="2">
    <location>
        <begin position="37"/>
        <end position="64"/>
    </location>
</feature>
<evidence type="ECO:0000259" key="3">
    <source>
        <dbReference type="PROSITE" id="PS51464"/>
    </source>
</evidence>
<protein>
    <recommendedName>
        <fullName evidence="3">SIS domain-containing protein</fullName>
    </recommendedName>
</protein>